<dbReference type="GO" id="GO:0000724">
    <property type="term" value="P:double-strand break repair via homologous recombination"/>
    <property type="evidence" value="ECO:0007669"/>
    <property type="project" value="TreeGrafter"/>
</dbReference>
<gene>
    <name evidence="5" type="ORF">ECPE_LOCUS17817</name>
</gene>
<evidence type="ECO:0000256" key="2">
    <source>
        <dbReference type="PROSITE-ProRule" id="PRU00047"/>
    </source>
</evidence>
<evidence type="ECO:0000259" key="4">
    <source>
        <dbReference type="PROSITE" id="PS50158"/>
    </source>
</evidence>
<evidence type="ECO:0000313" key="5">
    <source>
        <dbReference type="EMBL" id="VDP95132.1"/>
    </source>
</evidence>
<keyword evidence="2" id="KW-0479">Metal-binding</keyword>
<dbReference type="PANTHER" id="PTHR13710:SF108">
    <property type="entry name" value="ATP-DEPENDENT DNA HELICASE Q4"/>
    <property type="match status" value="1"/>
</dbReference>
<evidence type="ECO:0000313" key="7">
    <source>
        <dbReference type="WBParaSite" id="ECPE_0001786201-mRNA-1"/>
    </source>
</evidence>
<evidence type="ECO:0000256" key="1">
    <source>
        <dbReference type="ARBA" id="ARBA00005446"/>
    </source>
</evidence>
<reference evidence="7" key="1">
    <citation type="submission" date="2016-06" db="UniProtKB">
        <authorList>
            <consortium name="WormBaseParasite"/>
        </authorList>
    </citation>
    <scope>IDENTIFICATION</scope>
</reference>
<dbReference type="Proteomes" id="UP000272942">
    <property type="component" value="Unassembled WGS sequence"/>
</dbReference>
<name>A0A183BF32_9TREM</name>
<dbReference type="GO" id="GO:0005694">
    <property type="term" value="C:chromosome"/>
    <property type="evidence" value="ECO:0007669"/>
    <property type="project" value="TreeGrafter"/>
</dbReference>
<dbReference type="InterPro" id="IPR027417">
    <property type="entry name" value="P-loop_NTPase"/>
</dbReference>
<dbReference type="InterPro" id="IPR036875">
    <property type="entry name" value="Znf_CCHC_sf"/>
</dbReference>
<dbReference type="GO" id="GO:0005634">
    <property type="term" value="C:nucleus"/>
    <property type="evidence" value="ECO:0007669"/>
    <property type="project" value="TreeGrafter"/>
</dbReference>
<keyword evidence="6" id="KW-1185">Reference proteome</keyword>
<reference evidence="5 6" key="2">
    <citation type="submission" date="2018-11" db="EMBL/GenBank/DDBJ databases">
        <authorList>
            <consortium name="Pathogen Informatics"/>
        </authorList>
    </citation>
    <scope>NUCLEOTIDE SEQUENCE [LARGE SCALE GENOMIC DNA]</scope>
    <source>
        <strain evidence="5 6">Egypt</strain>
    </source>
</reference>
<dbReference type="SUPFAM" id="SSF57756">
    <property type="entry name" value="Retrovirus zinc finger-like domains"/>
    <property type="match status" value="1"/>
</dbReference>
<dbReference type="SUPFAM" id="SSF52540">
    <property type="entry name" value="P-loop containing nucleoside triphosphate hydrolases"/>
    <property type="match status" value="1"/>
</dbReference>
<dbReference type="InterPro" id="IPR001878">
    <property type="entry name" value="Znf_CCHC"/>
</dbReference>
<dbReference type="WBParaSite" id="ECPE_0001786201-mRNA-1">
    <property type="protein sequence ID" value="ECPE_0001786201-mRNA-1"/>
    <property type="gene ID" value="ECPE_0001786201"/>
</dbReference>
<dbReference type="GO" id="GO:0005737">
    <property type="term" value="C:cytoplasm"/>
    <property type="evidence" value="ECO:0007669"/>
    <property type="project" value="TreeGrafter"/>
</dbReference>
<dbReference type="GO" id="GO:0008270">
    <property type="term" value="F:zinc ion binding"/>
    <property type="evidence" value="ECO:0007669"/>
    <property type="project" value="UniProtKB-KW"/>
</dbReference>
<comment type="similarity">
    <text evidence="1">Belongs to the helicase family. RecQ subfamily.</text>
</comment>
<dbReference type="Gene3D" id="3.40.50.300">
    <property type="entry name" value="P-loop containing nucleotide triphosphate hydrolases"/>
    <property type="match status" value="1"/>
</dbReference>
<keyword evidence="2" id="KW-0862">Zinc</keyword>
<accession>A0A183BF32</accession>
<sequence length="443" mass="49490">MEVNPWDVRPSIASSRSTKVRISCQEKLARKVKLNRDLASPVPLAPQAPSSAARRVLQKLNLDCTYPESEGKVVSDIPLASKTPLKETNGCVTQTIAPKIIMESDAPVVVYSHDLKCSQKCGRILSKHGSFLGKAIELDKFDVIASNSANNILPEDFNCFENASVESPEVPSVLETRDVEEPEFSEPLTEYTVARCTTTANKQPRTEISSKTQRSHPISTTRGFKAPTKNYLKLNLRKKCFSKKGAMRQRALQRQVRFAKFKRKFSSWNKEDTKCFRCGATGHWANKCPSTLMESKTPIEPGTNNRYASKLATAIWRILDAKELDKRYQPARLEDLNRGQGLTQQSKPNFENTVERFREQAYAMLNKMGFPEFRPGQELIIMRTLLGTSTLAVLPTAAGKSLCYQIPAAILQVLKLSAGLEGAYLNSSQSLAVKEEILENSRK</sequence>
<dbReference type="GO" id="GO:0003676">
    <property type="term" value="F:nucleic acid binding"/>
    <property type="evidence" value="ECO:0007669"/>
    <property type="project" value="InterPro"/>
</dbReference>
<dbReference type="Pfam" id="PF00098">
    <property type="entry name" value="zf-CCHC"/>
    <property type="match status" value="1"/>
</dbReference>
<keyword evidence="2" id="KW-0863">Zinc-finger</keyword>
<dbReference type="EMBL" id="UZAN01071877">
    <property type="protein sequence ID" value="VDP95132.1"/>
    <property type="molecule type" value="Genomic_DNA"/>
</dbReference>
<protein>
    <submittedName>
        <fullName evidence="7">CCHC-type domain-containing protein</fullName>
    </submittedName>
</protein>
<dbReference type="AlphaFoldDB" id="A0A183BF32"/>
<organism evidence="7">
    <name type="scientific">Echinostoma caproni</name>
    <dbReference type="NCBI Taxonomy" id="27848"/>
    <lineage>
        <taxon>Eukaryota</taxon>
        <taxon>Metazoa</taxon>
        <taxon>Spiralia</taxon>
        <taxon>Lophotrochozoa</taxon>
        <taxon>Platyhelminthes</taxon>
        <taxon>Trematoda</taxon>
        <taxon>Digenea</taxon>
        <taxon>Plagiorchiida</taxon>
        <taxon>Echinostomata</taxon>
        <taxon>Echinostomatoidea</taxon>
        <taxon>Echinostomatidae</taxon>
        <taxon>Echinostoma</taxon>
    </lineage>
</organism>
<dbReference type="Gene3D" id="4.10.60.10">
    <property type="entry name" value="Zinc finger, CCHC-type"/>
    <property type="match status" value="1"/>
</dbReference>
<feature type="region of interest" description="Disordered" evidence="3">
    <location>
        <begin position="202"/>
        <end position="222"/>
    </location>
</feature>
<evidence type="ECO:0000256" key="3">
    <source>
        <dbReference type="SAM" id="MobiDB-lite"/>
    </source>
</evidence>
<dbReference type="OrthoDB" id="10261556at2759"/>
<dbReference type="PROSITE" id="PS50158">
    <property type="entry name" value="ZF_CCHC"/>
    <property type="match status" value="1"/>
</dbReference>
<dbReference type="SMART" id="SM00343">
    <property type="entry name" value="ZnF_C2HC"/>
    <property type="match status" value="1"/>
</dbReference>
<proteinExistence type="inferred from homology"/>
<dbReference type="GO" id="GO:0043138">
    <property type="term" value="F:3'-5' DNA helicase activity"/>
    <property type="evidence" value="ECO:0007669"/>
    <property type="project" value="TreeGrafter"/>
</dbReference>
<dbReference type="GO" id="GO:0009378">
    <property type="term" value="F:four-way junction helicase activity"/>
    <property type="evidence" value="ECO:0007669"/>
    <property type="project" value="TreeGrafter"/>
</dbReference>
<evidence type="ECO:0000313" key="6">
    <source>
        <dbReference type="Proteomes" id="UP000272942"/>
    </source>
</evidence>
<feature type="domain" description="CCHC-type" evidence="4">
    <location>
        <begin position="274"/>
        <end position="290"/>
    </location>
</feature>
<dbReference type="PANTHER" id="PTHR13710">
    <property type="entry name" value="DNA HELICASE RECQ FAMILY MEMBER"/>
    <property type="match status" value="1"/>
</dbReference>